<dbReference type="EMBL" id="FZNS01000011">
    <property type="protein sequence ID" value="SNR92121.1"/>
    <property type="molecule type" value="Genomic_DNA"/>
</dbReference>
<sequence length="82" mass="9104">MRQTLRIPQNPMPTTDPAIKAYLARLATIKQYADKEGISVTQVYRRIEEKRADTEEVGGKVFVVLPDAATREPNGPPTPPTV</sequence>
<protein>
    <submittedName>
        <fullName evidence="1">Uncharacterized protein</fullName>
    </submittedName>
</protein>
<organism evidence="1 2">
    <name type="scientific">Hymenobacter mucosus</name>
    <dbReference type="NCBI Taxonomy" id="1411120"/>
    <lineage>
        <taxon>Bacteria</taxon>
        <taxon>Pseudomonadati</taxon>
        <taxon>Bacteroidota</taxon>
        <taxon>Cytophagia</taxon>
        <taxon>Cytophagales</taxon>
        <taxon>Hymenobacteraceae</taxon>
        <taxon>Hymenobacter</taxon>
    </lineage>
</organism>
<evidence type="ECO:0000313" key="2">
    <source>
        <dbReference type="Proteomes" id="UP000198310"/>
    </source>
</evidence>
<dbReference type="Proteomes" id="UP000198310">
    <property type="component" value="Unassembled WGS sequence"/>
</dbReference>
<reference evidence="2" key="1">
    <citation type="submission" date="2017-06" db="EMBL/GenBank/DDBJ databases">
        <authorList>
            <person name="Varghese N."/>
            <person name="Submissions S."/>
        </authorList>
    </citation>
    <scope>NUCLEOTIDE SEQUENCE [LARGE SCALE GENOMIC DNA]</scope>
    <source>
        <strain evidence="2">DSM 28041</strain>
    </source>
</reference>
<proteinExistence type="predicted"/>
<gene>
    <name evidence="1" type="ORF">SAMN06269173_11177</name>
</gene>
<dbReference type="AlphaFoldDB" id="A0A239A9W7"/>
<keyword evidence="2" id="KW-1185">Reference proteome</keyword>
<accession>A0A239A9W7</accession>
<name>A0A239A9W7_9BACT</name>
<evidence type="ECO:0000313" key="1">
    <source>
        <dbReference type="EMBL" id="SNR92121.1"/>
    </source>
</evidence>
<dbReference type="RefSeq" id="WP_089333906.1">
    <property type="nucleotide sequence ID" value="NZ_FZNS01000011.1"/>
</dbReference>